<feature type="transmembrane region" description="Helical" evidence="8">
    <location>
        <begin position="532"/>
        <end position="560"/>
    </location>
</feature>
<evidence type="ECO:0000256" key="7">
    <source>
        <dbReference type="ARBA" id="ARBA00023136"/>
    </source>
</evidence>
<dbReference type="PROSITE" id="PS50928">
    <property type="entry name" value="ABC_TM1"/>
    <property type="match status" value="2"/>
</dbReference>
<dbReference type="KEGG" id="tpav:HRQ91_00295"/>
<protein>
    <submittedName>
        <fullName evidence="10">Iron ABC transporter permease</fullName>
    </submittedName>
</protein>
<comment type="similarity">
    <text evidence="8">Belongs to the binding-protein-dependent transport system permease family.</text>
</comment>
<feature type="transmembrane region" description="Helical" evidence="8">
    <location>
        <begin position="375"/>
        <end position="395"/>
    </location>
</feature>
<keyword evidence="5 8" id="KW-0812">Transmembrane</keyword>
<feature type="transmembrane region" description="Helical" evidence="8">
    <location>
        <begin position="407"/>
        <end position="428"/>
    </location>
</feature>
<dbReference type="Gene3D" id="1.10.3720.10">
    <property type="entry name" value="MetI-like"/>
    <property type="match status" value="2"/>
</dbReference>
<gene>
    <name evidence="10" type="ORF">HRQ91_00295</name>
</gene>
<feature type="transmembrane region" description="Helical" evidence="8">
    <location>
        <begin position="219"/>
        <end position="248"/>
    </location>
</feature>
<keyword evidence="11" id="KW-1185">Reference proteome</keyword>
<feature type="domain" description="ABC transmembrane type-1" evidence="9">
    <location>
        <begin position="83"/>
        <end position="289"/>
    </location>
</feature>
<dbReference type="RefSeq" id="WP_210119752.1">
    <property type="nucleotide sequence ID" value="NZ_CP054142.1"/>
</dbReference>
<feature type="transmembrane region" description="Helical" evidence="8">
    <location>
        <begin position="318"/>
        <end position="344"/>
    </location>
</feature>
<evidence type="ECO:0000256" key="1">
    <source>
        <dbReference type="ARBA" id="ARBA00004429"/>
    </source>
</evidence>
<dbReference type="Pfam" id="PF00528">
    <property type="entry name" value="BPD_transp_1"/>
    <property type="match status" value="2"/>
</dbReference>
<keyword evidence="3" id="KW-1003">Cell membrane</keyword>
<evidence type="ECO:0000256" key="8">
    <source>
        <dbReference type="RuleBase" id="RU363032"/>
    </source>
</evidence>
<dbReference type="PANTHER" id="PTHR43357:SF3">
    <property type="entry name" value="FE(3+)-TRANSPORT SYSTEM PERMEASE PROTEIN FBPB 2"/>
    <property type="match status" value="1"/>
</dbReference>
<dbReference type="GO" id="GO:0005886">
    <property type="term" value="C:plasma membrane"/>
    <property type="evidence" value="ECO:0007669"/>
    <property type="project" value="UniProtKB-SubCell"/>
</dbReference>
<evidence type="ECO:0000259" key="9">
    <source>
        <dbReference type="PROSITE" id="PS50928"/>
    </source>
</evidence>
<evidence type="ECO:0000256" key="2">
    <source>
        <dbReference type="ARBA" id="ARBA00022448"/>
    </source>
</evidence>
<keyword evidence="2 8" id="KW-0813">Transport</keyword>
<evidence type="ECO:0000256" key="4">
    <source>
        <dbReference type="ARBA" id="ARBA00022519"/>
    </source>
</evidence>
<feature type="transmembrane region" description="Helical" evidence="8">
    <location>
        <begin position="494"/>
        <end position="512"/>
    </location>
</feature>
<evidence type="ECO:0000256" key="3">
    <source>
        <dbReference type="ARBA" id="ARBA00022475"/>
    </source>
</evidence>
<dbReference type="InterPro" id="IPR035906">
    <property type="entry name" value="MetI-like_sf"/>
</dbReference>
<feature type="transmembrane region" description="Helical" evidence="8">
    <location>
        <begin position="120"/>
        <end position="143"/>
    </location>
</feature>
<dbReference type="GO" id="GO:0055085">
    <property type="term" value="P:transmembrane transport"/>
    <property type="evidence" value="ECO:0007669"/>
    <property type="project" value="InterPro"/>
</dbReference>
<feature type="transmembrane region" description="Helical" evidence="8">
    <location>
        <begin position="268"/>
        <end position="288"/>
    </location>
</feature>
<comment type="subcellular location">
    <subcellularLocation>
        <location evidence="1">Cell inner membrane</location>
        <topology evidence="1">Multi-pass membrane protein</topology>
    </subcellularLocation>
    <subcellularLocation>
        <location evidence="8">Cell membrane</location>
        <topology evidence="8">Multi-pass membrane protein</topology>
    </subcellularLocation>
</comment>
<feature type="transmembrane region" description="Helical" evidence="8">
    <location>
        <begin position="27"/>
        <end position="53"/>
    </location>
</feature>
<name>A0A975IDP4_9SPIR</name>
<evidence type="ECO:0000256" key="5">
    <source>
        <dbReference type="ARBA" id="ARBA00022692"/>
    </source>
</evidence>
<evidence type="ECO:0000256" key="6">
    <source>
        <dbReference type="ARBA" id="ARBA00022989"/>
    </source>
</evidence>
<dbReference type="Proteomes" id="UP000671908">
    <property type="component" value="Chromosome"/>
</dbReference>
<evidence type="ECO:0000313" key="10">
    <source>
        <dbReference type="EMBL" id="QTQ13017.1"/>
    </source>
</evidence>
<keyword evidence="7 8" id="KW-0472">Membrane</keyword>
<accession>A0A975IDP4</accession>
<dbReference type="CDD" id="cd06261">
    <property type="entry name" value="TM_PBP2"/>
    <property type="match status" value="2"/>
</dbReference>
<feature type="transmembrane region" description="Helical" evidence="8">
    <location>
        <begin position="434"/>
        <end position="451"/>
    </location>
</feature>
<proteinExistence type="inferred from homology"/>
<evidence type="ECO:0000313" key="11">
    <source>
        <dbReference type="Proteomes" id="UP000671908"/>
    </source>
</evidence>
<dbReference type="PANTHER" id="PTHR43357">
    <property type="entry name" value="INNER MEMBRANE ABC TRANSPORTER PERMEASE PROTEIN YDCV"/>
    <property type="match status" value="1"/>
</dbReference>
<keyword evidence="6 8" id="KW-1133">Transmembrane helix</keyword>
<reference evidence="10 11" key="1">
    <citation type="journal article" date="2021" name="Microbiol. Resour. Announc.">
        <title>Complete Genome Sequences of Three Human Oral Treponema parvum Isolates.</title>
        <authorList>
            <person name="Zeng H."/>
            <person name="Watt R.M."/>
        </authorList>
    </citation>
    <scope>NUCLEOTIDE SEQUENCE [LARGE SCALE GENOMIC DNA]</scope>
    <source>
        <strain evidence="10 11">ATCC 700770</strain>
    </source>
</reference>
<organism evidence="10 11">
    <name type="scientific">Treponema parvum</name>
    <dbReference type="NCBI Taxonomy" id="138851"/>
    <lineage>
        <taxon>Bacteria</taxon>
        <taxon>Pseudomonadati</taxon>
        <taxon>Spirochaetota</taxon>
        <taxon>Spirochaetia</taxon>
        <taxon>Spirochaetales</taxon>
        <taxon>Treponemataceae</taxon>
        <taxon>Treponema</taxon>
    </lineage>
</organism>
<feature type="domain" description="ABC transmembrane type-1" evidence="9">
    <location>
        <begin position="371"/>
        <end position="562"/>
    </location>
</feature>
<dbReference type="EMBL" id="CP054142">
    <property type="protein sequence ID" value="QTQ13017.1"/>
    <property type="molecule type" value="Genomic_DNA"/>
</dbReference>
<dbReference type="SUPFAM" id="SSF161098">
    <property type="entry name" value="MetI-like"/>
    <property type="match status" value="2"/>
</dbReference>
<dbReference type="AlphaFoldDB" id="A0A975IDP4"/>
<feature type="transmembrane region" description="Helical" evidence="8">
    <location>
        <begin position="87"/>
        <end position="108"/>
    </location>
</feature>
<keyword evidence="4" id="KW-0997">Cell inner membrane</keyword>
<sequence length="576" mass="63478">MKSDSKNNLSPAIKDASALYKKDRSQFFIFLVPLLFLLIFLIYPLVITLFRAFMPSGIELKLSEFTVSGFKKFFTSKLYMTSMKNSLISSLSVTLGTLLIGVPMGYFVARVKIPGKKLMLSLGILPMIMPSFIGAFSWVILLGNKGIMKYFFNFLLSPLGITLPSIYGMFGMIFCMVLSYYPFVFLLAEGAFSGANNLLEDAGMLMGAKKGRIFRTITLPLILPSLGASALLVFIRAIGNFGIPAMIGGDQYVLPTLIYFRVNGFADYNGASTIAVVNCIITGIILYAQKRMVKSREYETISATHTEIRQHTNMAARILAFIFCLLVLVLSLAPQITIIIMSFFEKWYGLFPEGFTLNNYKVIPKTSGHEFFNSFYLSTAATVLSAFLGSIMAYITERKRPKGAGIIDMSIMIPFILPGTVVSVALISAFTGNTFISIGGTYTIIIISYMIRRTPYTYRSVCASLTQLNPSLEEASTIAGATWFYTFRKVSVPLILPGIISGAILTFTTLLQELSTTILLYGPKTRTVPVQIYVAVAEGTLGEASALSTVLLIVVFLVVYGTNKIRGLRMSNSFKM</sequence>
<dbReference type="InterPro" id="IPR000515">
    <property type="entry name" value="MetI-like"/>
</dbReference>